<keyword evidence="13" id="KW-1185">Reference proteome</keyword>
<evidence type="ECO:0000256" key="11">
    <source>
        <dbReference type="HAMAP-Rule" id="MF_00366"/>
    </source>
</evidence>
<evidence type="ECO:0000256" key="9">
    <source>
        <dbReference type="ARBA" id="ARBA00030998"/>
    </source>
</evidence>
<comment type="catalytic activity">
    <reaction evidence="10 11">
        <text>RNA(n) + a ribonucleoside 5'-triphosphate = RNA(n+1) + diphosphate</text>
        <dbReference type="Rhea" id="RHEA:21248"/>
        <dbReference type="Rhea" id="RHEA-COMP:14527"/>
        <dbReference type="Rhea" id="RHEA-COMP:17342"/>
        <dbReference type="ChEBI" id="CHEBI:33019"/>
        <dbReference type="ChEBI" id="CHEBI:61557"/>
        <dbReference type="ChEBI" id="CHEBI:140395"/>
        <dbReference type="EC" id="2.7.7.6"/>
    </reaction>
</comment>
<evidence type="ECO:0000256" key="2">
    <source>
        <dbReference type="ARBA" id="ARBA00012418"/>
    </source>
</evidence>
<dbReference type="SMART" id="SM01409">
    <property type="entry name" value="RNA_pol_Rpb6"/>
    <property type="match status" value="1"/>
</dbReference>
<keyword evidence="5 11" id="KW-0808">Transferase</keyword>
<accession>A0ABX1NHV9</accession>
<dbReference type="SUPFAM" id="SSF63562">
    <property type="entry name" value="RPB6/omega subunit-like"/>
    <property type="match status" value="1"/>
</dbReference>
<name>A0ABX1NHV9_9RHOO</name>
<gene>
    <name evidence="11" type="primary">rpoZ</name>
    <name evidence="12" type="ORF">GPA27_15330</name>
</gene>
<dbReference type="HAMAP" id="MF_00366">
    <property type="entry name" value="RNApol_bact_RpoZ"/>
    <property type="match status" value="1"/>
</dbReference>
<protein>
    <recommendedName>
        <fullName evidence="3 11">DNA-directed RNA polymerase subunit omega</fullName>
        <shortName evidence="11">RNAP omega subunit</shortName>
        <ecNumber evidence="2 11">2.7.7.6</ecNumber>
    </recommendedName>
    <alternativeName>
        <fullName evidence="9 11">RNA polymerase omega subunit</fullName>
    </alternativeName>
    <alternativeName>
        <fullName evidence="8 11">Transcriptase subunit omega</fullName>
    </alternativeName>
</protein>
<sequence length="71" mass="7834">MARVTIEDCLKRIPNRFQLTLAATYRARQITIGSAPQVEIDKSDKDKPTVIALREIAAGKVGLEILNRGQA</sequence>
<evidence type="ECO:0000256" key="10">
    <source>
        <dbReference type="ARBA" id="ARBA00048552"/>
    </source>
</evidence>
<dbReference type="InterPro" id="IPR003716">
    <property type="entry name" value="DNA-dir_RNA_pol_omega"/>
</dbReference>
<comment type="caution">
    <text evidence="12">The sequence shown here is derived from an EMBL/GenBank/DDBJ whole genome shotgun (WGS) entry which is preliminary data.</text>
</comment>
<dbReference type="Gene3D" id="3.90.940.10">
    <property type="match status" value="1"/>
</dbReference>
<keyword evidence="7 11" id="KW-0804">Transcription</keyword>
<dbReference type="PANTHER" id="PTHR34476:SF1">
    <property type="entry name" value="DNA-DIRECTED RNA POLYMERASE SUBUNIT OMEGA"/>
    <property type="match status" value="1"/>
</dbReference>
<evidence type="ECO:0000313" key="13">
    <source>
        <dbReference type="Proteomes" id="UP000634522"/>
    </source>
</evidence>
<evidence type="ECO:0000256" key="8">
    <source>
        <dbReference type="ARBA" id="ARBA00029924"/>
    </source>
</evidence>
<keyword evidence="4 11" id="KW-0240">DNA-directed RNA polymerase</keyword>
<comment type="similarity">
    <text evidence="1 11">Belongs to the RNA polymerase subunit omega family.</text>
</comment>
<dbReference type="EMBL" id="WTVS01000031">
    <property type="protein sequence ID" value="NMF98755.1"/>
    <property type="molecule type" value="Genomic_DNA"/>
</dbReference>
<dbReference type="InterPro" id="IPR036161">
    <property type="entry name" value="RPB6/omega-like_sf"/>
</dbReference>
<proteinExistence type="inferred from homology"/>
<evidence type="ECO:0000256" key="5">
    <source>
        <dbReference type="ARBA" id="ARBA00022679"/>
    </source>
</evidence>
<reference evidence="12 13" key="1">
    <citation type="submission" date="2019-12" db="EMBL/GenBank/DDBJ databases">
        <title>Comparative genomics gives insights into the taxonomy of the Azoarcus-Aromatoleum group and reveals separate origins of nif in the plant-associated Azoarcus and non-plant-associated Aromatoleum sub-groups.</title>
        <authorList>
            <person name="Lafos M."/>
            <person name="Maluk M."/>
            <person name="Batista M."/>
            <person name="Junghare M."/>
            <person name="Carmona M."/>
            <person name="Faoro H."/>
            <person name="Cruz L.M."/>
            <person name="Battistoni F."/>
            <person name="De Souza E."/>
            <person name="Pedrosa F."/>
            <person name="Chen W.-M."/>
            <person name="Poole P.S."/>
            <person name="Dixon R.A."/>
            <person name="James E.K."/>
        </authorList>
    </citation>
    <scope>NUCLEOTIDE SEQUENCE [LARGE SCALE GENOMIC DNA]</scope>
    <source>
        <strain evidence="12 13">T</strain>
    </source>
</reference>
<comment type="subunit">
    <text evidence="11">The RNAP catalytic core consists of 2 alpha, 1 beta, 1 beta' and 1 omega subunit. When a sigma factor is associated with the core the holoenzyme is formed, which can initiate transcription.</text>
</comment>
<evidence type="ECO:0000313" key="12">
    <source>
        <dbReference type="EMBL" id="NMF98755.1"/>
    </source>
</evidence>
<dbReference type="NCBIfam" id="TIGR00690">
    <property type="entry name" value="rpoZ"/>
    <property type="match status" value="1"/>
</dbReference>
<dbReference type="Proteomes" id="UP000634522">
    <property type="component" value="Unassembled WGS sequence"/>
</dbReference>
<dbReference type="Pfam" id="PF01192">
    <property type="entry name" value="RNA_pol_Rpb6"/>
    <property type="match status" value="1"/>
</dbReference>
<organism evidence="12 13">
    <name type="scientific">Aromatoleum toluolicum</name>
    <dbReference type="NCBI Taxonomy" id="90060"/>
    <lineage>
        <taxon>Bacteria</taxon>
        <taxon>Pseudomonadati</taxon>
        <taxon>Pseudomonadota</taxon>
        <taxon>Betaproteobacteria</taxon>
        <taxon>Rhodocyclales</taxon>
        <taxon>Rhodocyclaceae</taxon>
        <taxon>Aromatoleum</taxon>
    </lineage>
</organism>
<dbReference type="GO" id="GO:0000428">
    <property type="term" value="C:DNA-directed RNA polymerase complex"/>
    <property type="evidence" value="ECO:0007669"/>
    <property type="project" value="UniProtKB-KW"/>
</dbReference>
<dbReference type="RefSeq" id="WP_169141451.1">
    <property type="nucleotide sequence ID" value="NZ_WTVS01000031.1"/>
</dbReference>
<dbReference type="EC" id="2.7.7.6" evidence="2 11"/>
<comment type="function">
    <text evidence="11">Promotes RNA polymerase assembly. Latches the N- and C-terminal regions of the beta' subunit thereby facilitating its interaction with the beta and alpha subunits.</text>
</comment>
<dbReference type="PANTHER" id="PTHR34476">
    <property type="entry name" value="DNA-DIRECTED RNA POLYMERASE SUBUNIT OMEGA"/>
    <property type="match status" value="1"/>
</dbReference>
<dbReference type="GO" id="GO:0003899">
    <property type="term" value="F:DNA-directed RNA polymerase activity"/>
    <property type="evidence" value="ECO:0007669"/>
    <property type="project" value="UniProtKB-EC"/>
</dbReference>
<dbReference type="InterPro" id="IPR006110">
    <property type="entry name" value="Pol_omega/Rpo6/RPB6"/>
</dbReference>
<evidence type="ECO:0000256" key="6">
    <source>
        <dbReference type="ARBA" id="ARBA00022695"/>
    </source>
</evidence>
<keyword evidence="6 11" id="KW-0548">Nucleotidyltransferase</keyword>
<evidence type="ECO:0000256" key="7">
    <source>
        <dbReference type="ARBA" id="ARBA00023163"/>
    </source>
</evidence>
<evidence type="ECO:0000256" key="4">
    <source>
        <dbReference type="ARBA" id="ARBA00022478"/>
    </source>
</evidence>
<evidence type="ECO:0000256" key="3">
    <source>
        <dbReference type="ARBA" id="ARBA00013725"/>
    </source>
</evidence>
<evidence type="ECO:0000256" key="1">
    <source>
        <dbReference type="ARBA" id="ARBA00006711"/>
    </source>
</evidence>